<evidence type="ECO:0000313" key="5">
    <source>
        <dbReference type="Proteomes" id="UP001159427"/>
    </source>
</evidence>
<dbReference type="Pfam" id="PF13499">
    <property type="entry name" value="EF-hand_7"/>
    <property type="match status" value="1"/>
</dbReference>
<dbReference type="InterPro" id="IPR050403">
    <property type="entry name" value="Myosin_RLC"/>
</dbReference>
<accession>A0ABN8SN90</accession>
<evidence type="ECO:0000256" key="1">
    <source>
        <dbReference type="ARBA" id="ARBA00022737"/>
    </source>
</evidence>
<feature type="domain" description="EF-hand" evidence="3">
    <location>
        <begin position="80"/>
        <end position="115"/>
    </location>
</feature>
<gene>
    <name evidence="4" type="ORF">PEVE_00025009</name>
</gene>
<dbReference type="InterPro" id="IPR018247">
    <property type="entry name" value="EF_Hand_1_Ca_BS"/>
</dbReference>
<organism evidence="4 5">
    <name type="scientific">Porites evermanni</name>
    <dbReference type="NCBI Taxonomy" id="104178"/>
    <lineage>
        <taxon>Eukaryota</taxon>
        <taxon>Metazoa</taxon>
        <taxon>Cnidaria</taxon>
        <taxon>Anthozoa</taxon>
        <taxon>Hexacorallia</taxon>
        <taxon>Scleractinia</taxon>
        <taxon>Fungiina</taxon>
        <taxon>Poritidae</taxon>
        <taxon>Porites</taxon>
    </lineage>
</organism>
<evidence type="ECO:0000256" key="2">
    <source>
        <dbReference type="ARBA" id="ARBA00022837"/>
    </source>
</evidence>
<dbReference type="SUPFAM" id="SSF47473">
    <property type="entry name" value="EF-hand"/>
    <property type="match status" value="1"/>
</dbReference>
<keyword evidence="5" id="KW-1185">Reference proteome</keyword>
<proteinExistence type="predicted"/>
<dbReference type="CDD" id="cd00051">
    <property type="entry name" value="EFh"/>
    <property type="match status" value="1"/>
</dbReference>
<dbReference type="SMART" id="SM00054">
    <property type="entry name" value="EFh"/>
    <property type="match status" value="2"/>
</dbReference>
<dbReference type="Proteomes" id="UP001159427">
    <property type="component" value="Unassembled WGS sequence"/>
</dbReference>
<dbReference type="InterPro" id="IPR011992">
    <property type="entry name" value="EF-hand-dom_pair"/>
</dbReference>
<protein>
    <recommendedName>
        <fullName evidence="3">EF-hand domain-containing protein</fullName>
    </recommendedName>
</protein>
<dbReference type="PANTHER" id="PTHR23049">
    <property type="entry name" value="MYOSIN REGULATORY LIGHT CHAIN 2"/>
    <property type="match status" value="1"/>
</dbReference>
<feature type="non-terminal residue" evidence="4">
    <location>
        <position position="1"/>
    </location>
</feature>
<sequence>FQVERFTESQIDEFKECFSLFDGDSDGMVTENELGLIMRSLGENITHVEIAAFMKKAGKQKVRFPEFLKMMAEQCSKNINTEKEILAAFTALDREKSGTVSRKQLQQLMTGTGDKLTTSEFEQMLKDLGLSQASNIRYTGEHKTLPSNVK</sequence>
<evidence type="ECO:0000259" key="3">
    <source>
        <dbReference type="PROSITE" id="PS50222"/>
    </source>
</evidence>
<keyword evidence="2" id="KW-0106">Calcium</keyword>
<reference evidence="4 5" key="1">
    <citation type="submission" date="2022-05" db="EMBL/GenBank/DDBJ databases">
        <authorList>
            <consortium name="Genoscope - CEA"/>
            <person name="William W."/>
        </authorList>
    </citation>
    <scope>NUCLEOTIDE SEQUENCE [LARGE SCALE GENOMIC DNA]</scope>
</reference>
<comment type="caution">
    <text evidence="4">The sequence shown here is derived from an EMBL/GenBank/DDBJ whole genome shotgun (WGS) entry which is preliminary data.</text>
</comment>
<dbReference type="PROSITE" id="PS00018">
    <property type="entry name" value="EF_HAND_1"/>
    <property type="match status" value="1"/>
</dbReference>
<keyword evidence="1" id="KW-0677">Repeat</keyword>
<dbReference type="InterPro" id="IPR002048">
    <property type="entry name" value="EF_hand_dom"/>
</dbReference>
<name>A0ABN8SN90_9CNID</name>
<evidence type="ECO:0000313" key="4">
    <source>
        <dbReference type="EMBL" id="CAH3193009.1"/>
    </source>
</evidence>
<dbReference type="Gene3D" id="1.10.238.10">
    <property type="entry name" value="EF-hand"/>
    <property type="match status" value="2"/>
</dbReference>
<feature type="domain" description="EF-hand" evidence="3">
    <location>
        <begin position="9"/>
        <end position="44"/>
    </location>
</feature>
<dbReference type="EMBL" id="CALNXI010003354">
    <property type="protein sequence ID" value="CAH3193009.1"/>
    <property type="molecule type" value="Genomic_DNA"/>
</dbReference>
<dbReference type="PROSITE" id="PS50222">
    <property type="entry name" value="EF_HAND_2"/>
    <property type="match status" value="2"/>
</dbReference>